<proteinExistence type="predicted"/>
<comment type="caution">
    <text evidence="2">The sequence shown here is derived from an EMBL/GenBank/DDBJ whole genome shotgun (WGS) entry which is preliminary data.</text>
</comment>
<evidence type="ECO:0000313" key="2">
    <source>
        <dbReference type="EMBL" id="MDA5095584.1"/>
    </source>
</evidence>
<accession>A0ABT4W5B8</accession>
<reference evidence="2 3" key="1">
    <citation type="submission" date="2023-01" db="EMBL/GenBank/DDBJ databases">
        <authorList>
            <person name="Yoon J.-W."/>
        </authorList>
    </citation>
    <scope>NUCLEOTIDE SEQUENCE [LARGE SCALE GENOMIC DNA]</scope>
    <source>
        <strain evidence="2 3">KMU-50</strain>
    </source>
</reference>
<dbReference type="EMBL" id="JAQIIO010000012">
    <property type="protein sequence ID" value="MDA5095584.1"/>
    <property type="molecule type" value="Genomic_DNA"/>
</dbReference>
<name>A0ABT4W5B8_9RHOB</name>
<evidence type="ECO:0000313" key="3">
    <source>
        <dbReference type="Proteomes" id="UP001528040"/>
    </source>
</evidence>
<keyword evidence="1" id="KW-0732">Signal</keyword>
<feature type="chain" id="PRO_5046507742" evidence="1">
    <location>
        <begin position="24"/>
        <end position="131"/>
    </location>
</feature>
<dbReference type="Proteomes" id="UP001528040">
    <property type="component" value="Unassembled WGS sequence"/>
</dbReference>
<dbReference type="RefSeq" id="WP_271055297.1">
    <property type="nucleotide sequence ID" value="NZ_JAQIIO010000012.1"/>
</dbReference>
<feature type="signal peptide" evidence="1">
    <location>
        <begin position="1"/>
        <end position="23"/>
    </location>
</feature>
<protein>
    <submittedName>
        <fullName evidence="2">Uncharacterized protein</fullName>
    </submittedName>
</protein>
<evidence type="ECO:0000256" key="1">
    <source>
        <dbReference type="SAM" id="SignalP"/>
    </source>
</evidence>
<keyword evidence="3" id="KW-1185">Reference proteome</keyword>
<sequence>MTHLRKLIAAIGIASLCGTAAFADCGAANNADLADSIAYGHAYSKHHAEFDNGAVVNGIAFPDEDITNANDFALFLLGILNTPSLNKALNNDRHAYWDTPTGTIIIENRNVDDCGTAFRPNDGVDYYNRQN</sequence>
<organism evidence="2 3">
    <name type="scientific">Aliiroseovarius salicola</name>
    <dbReference type="NCBI Taxonomy" id="3009082"/>
    <lineage>
        <taxon>Bacteria</taxon>
        <taxon>Pseudomonadati</taxon>
        <taxon>Pseudomonadota</taxon>
        <taxon>Alphaproteobacteria</taxon>
        <taxon>Rhodobacterales</taxon>
        <taxon>Paracoccaceae</taxon>
        <taxon>Aliiroseovarius</taxon>
    </lineage>
</organism>
<gene>
    <name evidence="2" type="ORF">O2N63_15955</name>
</gene>